<evidence type="ECO:0000256" key="1">
    <source>
        <dbReference type="SAM" id="MobiDB-lite"/>
    </source>
</evidence>
<organism evidence="2 3">
    <name type="scientific">Bradyrhizobium arachidis</name>
    <dbReference type="NCBI Taxonomy" id="858423"/>
    <lineage>
        <taxon>Bacteria</taxon>
        <taxon>Pseudomonadati</taxon>
        <taxon>Pseudomonadota</taxon>
        <taxon>Alphaproteobacteria</taxon>
        <taxon>Hyphomicrobiales</taxon>
        <taxon>Nitrobacteraceae</taxon>
        <taxon>Bradyrhizobium</taxon>
    </lineage>
</organism>
<dbReference type="Proteomes" id="UP000594015">
    <property type="component" value="Chromosome"/>
</dbReference>
<name>A0AAE7NSQ9_9BRAD</name>
<sequence length="212" mass="22942">MERFPRLEGVIMNRMTRTGLAVLISCIGLNSAVAQSMGSSYTSTAPKDCRQVGKPSELDGSTTRVCPGKGGLIVLIDGDDLREIVSFGRSRKVAAEEPAAQTWFAPFNSSETTVEWRTAGAKPFAIIQRWHIADNNDPDKKGRPNTKALLVVTRLPPGPVCHVAYVDAVANPDANKLARKAADDFARSFTCGKDEVKIIGNRGRAVELATMR</sequence>
<protein>
    <submittedName>
        <fullName evidence="2">Uncharacterized protein</fullName>
    </submittedName>
</protein>
<gene>
    <name evidence="2" type="ORF">WN72_32180</name>
</gene>
<dbReference type="EMBL" id="CP030050">
    <property type="protein sequence ID" value="QOZ70442.1"/>
    <property type="molecule type" value="Genomic_DNA"/>
</dbReference>
<dbReference type="AlphaFoldDB" id="A0AAE7NSQ9"/>
<feature type="region of interest" description="Disordered" evidence="1">
    <location>
        <begin position="40"/>
        <end position="61"/>
    </location>
</feature>
<proteinExistence type="predicted"/>
<reference evidence="2 3" key="1">
    <citation type="submission" date="2018-06" db="EMBL/GenBank/DDBJ databases">
        <title>Comparative genomics of Bradyrhizobium nodulating Arachidis hypogaea.</title>
        <authorList>
            <person name="Li Y."/>
        </authorList>
    </citation>
    <scope>NUCLEOTIDE SEQUENCE [LARGE SCALE GENOMIC DNA]</scope>
    <source>
        <strain evidence="2 3">CCBAU 051107</strain>
    </source>
</reference>
<accession>A0AAE7NSQ9</accession>
<evidence type="ECO:0000313" key="2">
    <source>
        <dbReference type="EMBL" id="QOZ70442.1"/>
    </source>
</evidence>
<dbReference type="KEGG" id="barh:WN72_32180"/>
<evidence type="ECO:0000313" key="3">
    <source>
        <dbReference type="Proteomes" id="UP000594015"/>
    </source>
</evidence>